<feature type="transmembrane region" description="Helical" evidence="7">
    <location>
        <begin position="332"/>
        <end position="351"/>
    </location>
</feature>
<dbReference type="KEGG" id="amah:DLM_0276"/>
<feature type="transmembrane region" description="Helical" evidence="7">
    <location>
        <begin position="56"/>
        <end position="75"/>
    </location>
</feature>
<proteinExistence type="predicted"/>
<feature type="transmembrane region" description="Helical" evidence="7">
    <location>
        <begin position="158"/>
        <end position="176"/>
    </location>
</feature>
<dbReference type="RefSeq" id="WP_197715481.1">
    <property type="nucleotide sequence ID" value="NZ_AP018823.1"/>
</dbReference>
<evidence type="ECO:0000256" key="6">
    <source>
        <dbReference type="ARBA" id="ARBA00023136"/>
    </source>
</evidence>
<dbReference type="GO" id="GO:0034755">
    <property type="term" value="P:iron ion transmembrane transport"/>
    <property type="evidence" value="ECO:0007669"/>
    <property type="project" value="TreeGrafter"/>
</dbReference>
<keyword evidence="6 7" id="KW-0472">Membrane</keyword>
<accession>A0A3G9GCY0</accession>
<evidence type="ECO:0000313" key="8">
    <source>
        <dbReference type="EMBL" id="BBF83952.1"/>
    </source>
</evidence>
<feature type="transmembrane region" description="Helical" evidence="7">
    <location>
        <begin position="288"/>
        <end position="311"/>
    </location>
</feature>
<dbReference type="GO" id="GO:0015293">
    <property type="term" value="F:symporter activity"/>
    <property type="evidence" value="ECO:0007669"/>
    <property type="project" value="UniProtKB-KW"/>
</dbReference>
<feature type="transmembrane region" description="Helical" evidence="7">
    <location>
        <begin position="196"/>
        <end position="216"/>
    </location>
</feature>
<dbReference type="GO" id="GO:0015086">
    <property type="term" value="F:cadmium ion transmembrane transporter activity"/>
    <property type="evidence" value="ECO:0007669"/>
    <property type="project" value="TreeGrafter"/>
</dbReference>
<dbReference type="EMBL" id="AP018823">
    <property type="protein sequence ID" value="BBF83952.1"/>
    <property type="molecule type" value="Genomic_DNA"/>
</dbReference>
<feature type="transmembrane region" description="Helical" evidence="7">
    <location>
        <begin position="126"/>
        <end position="146"/>
    </location>
</feature>
<gene>
    <name evidence="8" type="ORF">DLM_0276</name>
</gene>
<evidence type="ECO:0000256" key="3">
    <source>
        <dbReference type="ARBA" id="ARBA00022692"/>
    </source>
</evidence>
<feature type="transmembrane region" description="Helical" evidence="7">
    <location>
        <begin position="357"/>
        <end position="380"/>
    </location>
</feature>
<dbReference type="PANTHER" id="PTHR11706">
    <property type="entry name" value="SOLUTE CARRIER PROTEIN FAMILY 11 MEMBER"/>
    <property type="match status" value="1"/>
</dbReference>
<sequence>MSQLASALRHLAPRRLGWLQRLAATLGPGLVVMLADTDAGSVLTAAQSGAQWGYRLLLLQFLIIPLLFMVQELTVRLALSSGKGYGELVLQRFGRGWARLSTAALILSCFGALLTEMSGLSGVAQLYGMPVWQSVAVLALLIFLMVASGSYRQVERMAMLLGVAELAFLWMAWHAWPQWSHIRQQLLQLPLQDHAYLYLLAANLGSSVMPWTVFYQQSALIDKGLSLADLRAARIDTLLGAVLCQLITAAVLIAAASVFAGHGAVLLDTVPELANAFGQALGPLAGRLLFALALSGGALVATIVVCLSAAWALGELGGRHHALAEHPRAAPWFYAAFALLLLLAAAVVAISPSLVRLSIATGVLNAVLLPLVLVFLYRLARSELPAGLRLQGPYAVLVAALFILAGGLGLFAGLAGALTA</sequence>
<evidence type="ECO:0000256" key="4">
    <source>
        <dbReference type="ARBA" id="ARBA00022847"/>
    </source>
</evidence>
<feature type="transmembrane region" description="Helical" evidence="7">
    <location>
        <begin position="392"/>
        <end position="418"/>
    </location>
</feature>
<dbReference type="PANTHER" id="PTHR11706:SF33">
    <property type="entry name" value="NATURAL RESISTANCE-ASSOCIATED MACROPHAGE PROTEIN 2"/>
    <property type="match status" value="1"/>
</dbReference>
<dbReference type="GO" id="GO:0005886">
    <property type="term" value="C:plasma membrane"/>
    <property type="evidence" value="ECO:0007669"/>
    <property type="project" value="TreeGrafter"/>
</dbReference>
<protein>
    <submittedName>
        <fullName evidence="8">Manganese transport protein MntH</fullName>
    </submittedName>
</protein>
<dbReference type="Pfam" id="PF01566">
    <property type="entry name" value="Nramp"/>
    <property type="match status" value="1"/>
</dbReference>
<keyword evidence="9" id="KW-1185">Reference proteome</keyword>
<keyword evidence="4" id="KW-0769">Symport</keyword>
<reference evidence="8 9" key="2">
    <citation type="journal article" date="2017" name="Genome Announc.">
        <title>Draft genome sequence of Aquitalea magnusonii strain H3, a plant growth-promoting bacterium of duckweed Lemna minor.</title>
        <authorList>
            <person name="Ishizawa H."/>
            <person name="Kuroda M."/>
            <person name="Ike M."/>
        </authorList>
    </citation>
    <scope>NUCLEOTIDE SEQUENCE [LARGE SCALE GENOMIC DNA]</scope>
    <source>
        <strain evidence="8 9">H3</strain>
    </source>
</reference>
<evidence type="ECO:0000313" key="9">
    <source>
        <dbReference type="Proteomes" id="UP000198290"/>
    </source>
</evidence>
<dbReference type="AlphaFoldDB" id="A0A3G9GCY0"/>
<organism evidence="8 9">
    <name type="scientific">Aquitalea magnusonii</name>
    <dbReference type="NCBI Taxonomy" id="332411"/>
    <lineage>
        <taxon>Bacteria</taxon>
        <taxon>Pseudomonadati</taxon>
        <taxon>Pseudomonadota</taxon>
        <taxon>Betaproteobacteria</taxon>
        <taxon>Neisseriales</taxon>
        <taxon>Chromobacteriaceae</taxon>
        <taxon>Aquitalea</taxon>
    </lineage>
</organism>
<keyword evidence="3 7" id="KW-0812">Transmembrane</keyword>
<feature type="transmembrane region" description="Helical" evidence="7">
    <location>
        <begin position="237"/>
        <end position="260"/>
    </location>
</feature>
<feature type="transmembrane region" description="Helical" evidence="7">
    <location>
        <begin position="96"/>
        <end position="114"/>
    </location>
</feature>
<name>A0A3G9GCY0_9NEIS</name>
<keyword evidence="5 7" id="KW-1133">Transmembrane helix</keyword>
<evidence type="ECO:0000256" key="5">
    <source>
        <dbReference type="ARBA" id="ARBA00022989"/>
    </source>
</evidence>
<comment type="subcellular location">
    <subcellularLocation>
        <location evidence="1">Membrane</location>
        <topology evidence="1">Multi-pass membrane protein</topology>
    </subcellularLocation>
</comment>
<dbReference type="Proteomes" id="UP000198290">
    <property type="component" value="Chromosome"/>
</dbReference>
<dbReference type="STRING" id="332411.VI06_04435"/>
<reference evidence="9" key="1">
    <citation type="journal article" date="2017" name="Biotechnol. Biofuels">
        <title>Evaluation of environmental bacterial communities as a factor affecting the growth of duckweed Lemna minor.</title>
        <authorList>
            <person name="Ishizawa H."/>
            <person name="Kuroda M."/>
            <person name="Morikawa M."/>
            <person name="Ike M."/>
        </authorList>
    </citation>
    <scope>NUCLEOTIDE SEQUENCE [LARGE SCALE GENOMIC DNA]</scope>
    <source>
        <strain evidence="9">H3</strain>
    </source>
</reference>
<dbReference type="GO" id="GO:0005384">
    <property type="term" value="F:manganese ion transmembrane transporter activity"/>
    <property type="evidence" value="ECO:0007669"/>
    <property type="project" value="TreeGrafter"/>
</dbReference>
<keyword evidence="2" id="KW-0813">Transport</keyword>
<evidence type="ECO:0000256" key="7">
    <source>
        <dbReference type="SAM" id="Phobius"/>
    </source>
</evidence>
<evidence type="ECO:0000256" key="2">
    <source>
        <dbReference type="ARBA" id="ARBA00022448"/>
    </source>
</evidence>
<dbReference type="InterPro" id="IPR001046">
    <property type="entry name" value="NRAMP_fam"/>
</dbReference>
<reference evidence="9" key="3">
    <citation type="journal article" date="2017" name="Plant Physiol. Biochem.">
        <title>Differential oxidative and antioxidative response of duckweed Lemna minor toward plant growth promoting/inhibiting bacteria.</title>
        <authorList>
            <person name="Ishizawa H."/>
            <person name="Kuroda M."/>
            <person name="Morikawa M."/>
            <person name="Ike M."/>
        </authorList>
    </citation>
    <scope>NUCLEOTIDE SEQUENCE [LARGE SCALE GENOMIC DNA]</scope>
    <source>
        <strain evidence="9">H3</strain>
    </source>
</reference>
<evidence type="ECO:0000256" key="1">
    <source>
        <dbReference type="ARBA" id="ARBA00004141"/>
    </source>
</evidence>